<reference evidence="1" key="1">
    <citation type="submission" date="2018-05" db="EMBL/GenBank/DDBJ databases">
        <authorList>
            <person name="Lanie J.A."/>
            <person name="Ng W.-L."/>
            <person name="Kazmierczak K.M."/>
            <person name="Andrzejewski T.M."/>
            <person name="Davidsen T.M."/>
            <person name="Wayne K.J."/>
            <person name="Tettelin H."/>
            <person name="Glass J.I."/>
            <person name="Rusch D."/>
            <person name="Podicherti R."/>
            <person name="Tsui H.-C.T."/>
            <person name="Winkler M.E."/>
        </authorList>
    </citation>
    <scope>NUCLEOTIDE SEQUENCE</scope>
</reference>
<gene>
    <name evidence="1" type="ORF">METZ01_LOCUS352379</name>
</gene>
<accession>A0A382RQU6</accession>
<feature type="non-terminal residue" evidence="1">
    <location>
        <position position="1"/>
    </location>
</feature>
<dbReference type="EMBL" id="UINC01123209">
    <property type="protein sequence ID" value="SVC99525.1"/>
    <property type="molecule type" value="Genomic_DNA"/>
</dbReference>
<dbReference type="AlphaFoldDB" id="A0A382RQU6"/>
<organism evidence="1">
    <name type="scientific">marine metagenome</name>
    <dbReference type="NCBI Taxonomy" id="408172"/>
    <lineage>
        <taxon>unclassified sequences</taxon>
        <taxon>metagenomes</taxon>
        <taxon>ecological metagenomes</taxon>
    </lineage>
</organism>
<name>A0A382RQU6_9ZZZZ</name>
<protein>
    <recommendedName>
        <fullName evidence="2">DUF2225 domain-containing protein</fullName>
    </recommendedName>
</protein>
<evidence type="ECO:0000313" key="1">
    <source>
        <dbReference type="EMBL" id="SVC99525.1"/>
    </source>
</evidence>
<proteinExistence type="predicted"/>
<sequence>KEKAKCAVCRTETEYTGIASTNSFGSPDIDTRPPQMKRSTMFAWVQRCPECGYCASDVSKATSQVASMVHSSEYIRQLADSSYPELANSFLCKALVDEISSDYARATWSLIHAAWACDDAHRDGPAKTCRSNAVGMIRKAIDFGQKIADQVGLETAIQIDLLRRVGRFSEAKKLIQTQRDTITEDIILNILTFQETLIASEDETCHTISEALPAQITPVVEPKKKWWKIW</sequence>
<evidence type="ECO:0008006" key="2">
    <source>
        <dbReference type="Google" id="ProtNLM"/>
    </source>
</evidence>